<dbReference type="InterPro" id="IPR011992">
    <property type="entry name" value="EF-hand-dom_pair"/>
</dbReference>
<dbReference type="InterPro" id="IPR015154">
    <property type="entry name" value="EF-hand_dom_typ2"/>
</dbReference>
<keyword evidence="2" id="KW-0560">Oxidoreductase</keyword>
<dbReference type="SUPFAM" id="SSF56327">
    <property type="entry name" value="LDH C-terminal domain-like"/>
    <property type="match status" value="1"/>
</dbReference>
<evidence type="ECO:0000313" key="7">
    <source>
        <dbReference type="Proteomes" id="UP000198323"/>
    </source>
</evidence>
<keyword evidence="7" id="KW-1185">Reference proteome</keyword>
<dbReference type="FunFam" id="3.40.50.720:FF:000144">
    <property type="entry name" value="Malate dehydrogenase [NADP]"/>
    <property type="match status" value="1"/>
</dbReference>
<evidence type="ECO:0000259" key="5">
    <source>
        <dbReference type="Pfam" id="PF09069"/>
    </source>
</evidence>
<evidence type="ECO:0008006" key="8">
    <source>
        <dbReference type="Google" id="ProtNLM"/>
    </source>
</evidence>
<name>A0A226N9L0_CALSU</name>
<evidence type="ECO:0000313" key="6">
    <source>
        <dbReference type="EMBL" id="OXB64296.1"/>
    </source>
</evidence>
<dbReference type="STRING" id="9009.A0A226N9L0"/>
<protein>
    <recommendedName>
        <fullName evidence="8">Lactate/malate dehydrogenase C-terminal domain-containing protein</fullName>
    </recommendedName>
</protein>
<evidence type="ECO:0000256" key="1">
    <source>
        <dbReference type="ARBA" id="ARBA00009613"/>
    </source>
</evidence>
<dbReference type="GO" id="GO:0016615">
    <property type="term" value="F:malate dehydrogenase activity"/>
    <property type="evidence" value="ECO:0007669"/>
    <property type="project" value="InterPro"/>
</dbReference>
<dbReference type="Proteomes" id="UP000198323">
    <property type="component" value="Unassembled WGS sequence"/>
</dbReference>
<evidence type="ECO:0000259" key="4">
    <source>
        <dbReference type="Pfam" id="PF09068"/>
    </source>
</evidence>
<dbReference type="Pfam" id="PF02866">
    <property type="entry name" value="Ldh_1_C"/>
    <property type="match status" value="1"/>
</dbReference>
<feature type="domain" description="EF-hand" evidence="4">
    <location>
        <begin position="409"/>
        <end position="498"/>
    </location>
</feature>
<sequence length="840" mass="94141">MAKLVLAGRAGCPQYAEAELLADCLQAKLPAFSVHKVVQHPDRWQWLHDVCEKNGWEHKQSPIIWRELLDHGGKGLLLGGLNEFLEYAQHYYGITSMMLTEEMLDIAEENLQAHMESEKEQEEIRSLITPLQIWITSASAPTCYQLIPLLASGDVFGMTTEISIHLLDAAQFQEHLSGIVMEVEDMAFPLLRGISGHTNIDNAFLQADVIIVLDDILFKRDIQTLENCIRTVSEICQVYAPLIEKNAKSEVRIISAGKTFVNLKAMMIITYGPSIKPENVIAVATSWESAAKATLARKLNMNVAGMLSAHAIATALRYWFHGSPPGEIVSMGILSAGQFCIPEGIVFSMPVRFQNGTWEVVTELEINEKTQEVLGSLSYGLIQEKRIALKEIEEIHPYSADKITTKKDLCQVDLIDVSLIQHVLSSEREQGEKQISLKVQQLSGMLKELFERARLEKPGQVDPRAAKFTLSLLEAMYDRSGTGYIQTRSAAAALIALSGDILLAKYRAFFEFYAVPDGKKALITRSALQCLLTDLNQIPAIVGESCTPSCVEIATRSCFHEMSAKANAKHFLCTIRNNLFQDCCGRKEAQRRKVLEIAEERCENLSPPVNNPILESPEFVPEKRTVMHRSDNNSKTPEQGKTRSQTVLQSTVHPSFSPCQNMMPRDQHVLQESRMRGGLNPAQVKPISRTRTDWKALNHLNFANRIQVLEPPKAPATVDFMFSEDPPKSVTLQSDSVFMGQFKQIKDNQTYLPELMENYHNGIVRNTALTQAAIQIPPDKKELCDEVELQQLVMKLTDALSLQAQADQQSALKQHFFSTAEHVCRSFSDLINQITLPTWK</sequence>
<dbReference type="InterPro" id="IPR015955">
    <property type="entry name" value="Lactate_DH/Glyco_Ohase_4_C"/>
</dbReference>
<proteinExistence type="inferred from homology"/>
<dbReference type="InterPro" id="IPR010945">
    <property type="entry name" value="Malate_DH_type2"/>
</dbReference>
<dbReference type="Pfam" id="PF09068">
    <property type="entry name" value="EF-hand_2"/>
    <property type="match status" value="1"/>
</dbReference>
<dbReference type="SUPFAM" id="SSF47473">
    <property type="entry name" value="EF-hand"/>
    <property type="match status" value="2"/>
</dbReference>
<feature type="domain" description="Lactate/malate dehydrogenase C-terminal" evidence="3">
    <location>
        <begin position="308"/>
        <end position="381"/>
    </location>
</feature>
<comment type="caution">
    <text evidence="6">The sequence shown here is derived from an EMBL/GenBank/DDBJ whole genome shotgun (WGS) entry which is preliminary data.</text>
</comment>
<dbReference type="EMBL" id="MCFN01000125">
    <property type="protein sequence ID" value="OXB64296.1"/>
    <property type="molecule type" value="Genomic_DNA"/>
</dbReference>
<dbReference type="InterPro" id="IPR015153">
    <property type="entry name" value="EF-hand_dom_typ1"/>
</dbReference>
<dbReference type="Gene3D" id="3.90.110.10">
    <property type="entry name" value="Lactate dehydrogenase/glycoside hydrolase, family 4, C-terminal"/>
    <property type="match status" value="1"/>
</dbReference>
<evidence type="ECO:0000256" key="2">
    <source>
        <dbReference type="ARBA" id="ARBA00023002"/>
    </source>
</evidence>
<organism evidence="6 7">
    <name type="scientific">Callipepla squamata</name>
    <name type="common">Scaled quail</name>
    <dbReference type="NCBI Taxonomy" id="9009"/>
    <lineage>
        <taxon>Eukaryota</taxon>
        <taxon>Metazoa</taxon>
        <taxon>Chordata</taxon>
        <taxon>Craniata</taxon>
        <taxon>Vertebrata</taxon>
        <taxon>Euteleostomi</taxon>
        <taxon>Archelosauria</taxon>
        <taxon>Archosauria</taxon>
        <taxon>Dinosauria</taxon>
        <taxon>Saurischia</taxon>
        <taxon>Theropoda</taxon>
        <taxon>Coelurosauria</taxon>
        <taxon>Aves</taxon>
        <taxon>Neognathae</taxon>
        <taxon>Galloanserae</taxon>
        <taxon>Galliformes</taxon>
        <taxon>Odontophoridae</taxon>
        <taxon>Callipepla</taxon>
    </lineage>
</organism>
<dbReference type="GO" id="GO:0006108">
    <property type="term" value="P:malate metabolic process"/>
    <property type="evidence" value="ECO:0007669"/>
    <property type="project" value="InterPro"/>
</dbReference>
<accession>A0A226N9L0</accession>
<dbReference type="OrthoDB" id="1510206at2759"/>
<dbReference type="PANTHER" id="PTHR23382">
    <property type="entry name" value="MALATE DEHYDROGENASE"/>
    <property type="match status" value="1"/>
</dbReference>
<dbReference type="Pfam" id="PF09069">
    <property type="entry name" value="EF-hand_3"/>
    <property type="match status" value="1"/>
</dbReference>
<dbReference type="Gene3D" id="3.40.50.720">
    <property type="entry name" value="NAD(P)-binding Rossmann-like Domain"/>
    <property type="match status" value="1"/>
</dbReference>
<feature type="domain" description="EF-hand" evidence="5">
    <location>
        <begin position="503"/>
        <end position="576"/>
    </location>
</feature>
<gene>
    <name evidence="6" type="ORF">ASZ78_005948</name>
</gene>
<dbReference type="Gene3D" id="1.10.238.10">
    <property type="entry name" value="EF-hand"/>
    <property type="match status" value="2"/>
</dbReference>
<dbReference type="GO" id="GO:0016616">
    <property type="term" value="F:oxidoreductase activity, acting on the CH-OH group of donors, NAD or NADP as acceptor"/>
    <property type="evidence" value="ECO:0007669"/>
    <property type="project" value="InterPro"/>
</dbReference>
<dbReference type="AlphaFoldDB" id="A0A226N9L0"/>
<dbReference type="SUPFAM" id="SSF51735">
    <property type="entry name" value="NAD(P)-binding Rossmann-fold domains"/>
    <property type="match status" value="1"/>
</dbReference>
<comment type="similarity">
    <text evidence="1">Belongs to the LDH/MDH superfamily. MDH type 2 family.</text>
</comment>
<reference evidence="6 7" key="1">
    <citation type="submission" date="2016-07" db="EMBL/GenBank/DDBJ databases">
        <title>Disparate Historic Effective Population Sizes Predicted by Modern Levels of Genome Diversity for the Scaled Quail (Callipepla squamata) and the Northern Bobwhite (Colinus virginianus): Inferences from First and Second Generation Draft Genome Assemblies for Sympatric New World Quail.</title>
        <authorList>
            <person name="Oldeschulte D.L."/>
            <person name="Halley Y.A."/>
            <person name="Bhattarai E.K."/>
            <person name="Brashear W.A."/>
            <person name="Hill J."/>
            <person name="Metz R.P."/>
            <person name="Johnson C.D."/>
            <person name="Rollins D."/>
            <person name="Peterson M.J."/>
            <person name="Bickhart D.M."/>
            <person name="Decker J.E."/>
            <person name="Seabury C.M."/>
        </authorList>
    </citation>
    <scope>NUCLEOTIDE SEQUENCE [LARGE SCALE GENOMIC DNA]</scope>
    <source>
        <strain evidence="6 7">Texas</strain>
        <tissue evidence="6">Leg muscle</tissue>
    </source>
</reference>
<dbReference type="InterPro" id="IPR022383">
    <property type="entry name" value="Lactate/malate_DH_C"/>
</dbReference>
<dbReference type="InterPro" id="IPR036291">
    <property type="entry name" value="NAD(P)-bd_dom_sf"/>
</dbReference>
<evidence type="ECO:0000259" key="3">
    <source>
        <dbReference type="Pfam" id="PF02866"/>
    </source>
</evidence>